<feature type="domain" description="Predicted DNA-binding protein ribbon-helix-helix" evidence="1">
    <location>
        <begin position="58"/>
        <end position="88"/>
    </location>
</feature>
<dbReference type="Pfam" id="PF12651">
    <property type="entry name" value="RHH_3"/>
    <property type="match status" value="1"/>
</dbReference>
<dbReference type="SUPFAM" id="SSF47598">
    <property type="entry name" value="Ribbon-helix-helix"/>
    <property type="match status" value="1"/>
</dbReference>
<gene>
    <name evidence="2" type="ORF">C6Y40_03440</name>
</gene>
<sequence>MSLINLSRSTPRASRTATKNVSAEEFIQDALHYASGVVVPLAAVTERQANDSHHEPMRRATFTLTPECIDQLQQLSEHSGIAKSKLIRLWIQRYASLNFD</sequence>
<dbReference type="Proteomes" id="UP000238949">
    <property type="component" value="Unassembled WGS sequence"/>
</dbReference>
<dbReference type="GO" id="GO:0006355">
    <property type="term" value="P:regulation of DNA-templated transcription"/>
    <property type="evidence" value="ECO:0007669"/>
    <property type="project" value="InterPro"/>
</dbReference>
<accession>A0A2S9VEU3</accession>
<keyword evidence="3" id="KW-1185">Reference proteome</keyword>
<dbReference type="InterPro" id="IPR013321">
    <property type="entry name" value="Arc_rbn_hlx_hlx"/>
</dbReference>
<comment type="caution">
    <text evidence="2">The sequence shown here is derived from an EMBL/GenBank/DDBJ whole genome shotgun (WGS) entry which is preliminary data.</text>
</comment>
<dbReference type="Gene3D" id="1.10.1220.10">
    <property type="entry name" value="Met repressor-like"/>
    <property type="match status" value="1"/>
</dbReference>
<protein>
    <submittedName>
        <fullName evidence="2">Replication protein RepA</fullName>
    </submittedName>
</protein>
<name>A0A2S9VEU3_9ALTE</name>
<dbReference type="RefSeq" id="WP_105933353.1">
    <property type="nucleotide sequence ID" value="NZ_PVNP01000026.1"/>
</dbReference>
<dbReference type="EMBL" id="PVNP01000026">
    <property type="protein sequence ID" value="PRO74980.1"/>
    <property type="molecule type" value="Genomic_DNA"/>
</dbReference>
<proteinExistence type="predicted"/>
<dbReference type="InterPro" id="IPR010985">
    <property type="entry name" value="Ribbon_hlx_hlx"/>
</dbReference>
<organism evidence="2 3">
    <name type="scientific">Alteromonas alba</name>
    <dbReference type="NCBI Taxonomy" id="2079529"/>
    <lineage>
        <taxon>Bacteria</taxon>
        <taxon>Pseudomonadati</taxon>
        <taxon>Pseudomonadota</taxon>
        <taxon>Gammaproteobacteria</taxon>
        <taxon>Alteromonadales</taxon>
        <taxon>Alteromonadaceae</taxon>
        <taxon>Alteromonas/Salinimonas group</taxon>
        <taxon>Alteromonas</taxon>
    </lineage>
</organism>
<evidence type="ECO:0000313" key="2">
    <source>
        <dbReference type="EMBL" id="PRO74980.1"/>
    </source>
</evidence>
<dbReference type="AlphaFoldDB" id="A0A2S9VEU3"/>
<reference evidence="3" key="1">
    <citation type="journal article" date="2020" name="Int. J. Syst. Evol. Microbiol.">
        <title>Alteromonas alba sp. nov., a marine bacterium isolated from the seawater of the West Pacific Ocean.</title>
        <authorList>
            <person name="Sun C."/>
            <person name="Wu Y.-H."/>
            <person name="Xamxidin M."/>
            <person name="Cheng H."/>
            <person name="Xu X.-W."/>
        </authorList>
    </citation>
    <scope>NUCLEOTIDE SEQUENCE [LARGE SCALE GENOMIC DNA]</scope>
    <source>
        <strain evidence="3">190</strain>
    </source>
</reference>
<evidence type="ECO:0000313" key="3">
    <source>
        <dbReference type="Proteomes" id="UP000238949"/>
    </source>
</evidence>
<evidence type="ECO:0000259" key="1">
    <source>
        <dbReference type="Pfam" id="PF12651"/>
    </source>
</evidence>
<dbReference type="InterPro" id="IPR038733">
    <property type="entry name" value="Predicted_DNA_bind_prot_RHH"/>
</dbReference>